<evidence type="ECO:0000313" key="4">
    <source>
        <dbReference type="EMBL" id="EJN59784.1"/>
    </source>
</evidence>
<dbReference type="PRINTS" id="PR00081">
    <property type="entry name" value="GDHRDH"/>
</dbReference>
<dbReference type="InterPro" id="IPR036291">
    <property type="entry name" value="NAD(P)-bd_dom_sf"/>
</dbReference>
<dbReference type="InterPro" id="IPR002347">
    <property type="entry name" value="SDR_fam"/>
</dbReference>
<dbReference type="PRINTS" id="PR00080">
    <property type="entry name" value="SDRFAMILY"/>
</dbReference>
<dbReference type="AlphaFoldDB" id="J3JG32"/>
<keyword evidence="2" id="KW-0560">Oxidoreductase</keyword>
<dbReference type="GO" id="GO:0016491">
    <property type="term" value="F:oxidoreductase activity"/>
    <property type="evidence" value="ECO:0007669"/>
    <property type="project" value="UniProtKB-KW"/>
</dbReference>
<proteinExistence type="inferred from homology"/>
<protein>
    <submittedName>
        <fullName evidence="4">Short-chain dehydrogenase/reductase SDR</fullName>
    </submittedName>
</protein>
<dbReference type="Proteomes" id="UP000007813">
    <property type="component" value="Unassembled WGS sequence"/>
</dbReference>
<dbReference type="Gene3D" id="3.40.50.720">
    <property type="entry name" value="NAD(P)-binding Rossmann-like Domain"/>
    <property type="match status" value="1"/>
</dbReference>
<dbReference type="PANTHER" id="PTHR43976">
    <property type="entry name" value="SHORT CHAIN DEHYDROGENASE"/>
    <property type="match status" value="1"/>
</dbReference>
<dbReference type="PROSITE" id="PS00061">
    <property type="entry name" value="ADH_SHORT"/>
    <property type="match status" value="1"/>
</dbReference>
<evidence type="ECO:0000313" key="5">
    <source>
        <dbReference type="Proteomes" id="UP000007813"/>
    </source>
</evidence>
<sequence length="272" mass="30262">MISLERISREMTEFEASRVVVLTGANEGIGYGMLTTLLEDGYRVAALDVDGEHVRPLQETSPDRVRFYDCDVTVDGDVEAAIADVLDRWGTIDILVNNAAILDFGFFEEQTLADTRRTFEVNYFGYLRTIRAVLPHMLARNEGRIHNVSSGVGLVGNPGLTGYASTKGAIESFTRSLRLELQHTNVSCSVMHPRLAKTRSATALDYPASAMSDPTDVGRKLARQVESTDRVVMADWFTRVGLAVARLFPYLVKRGTERFVVEHESRTGERAR</sequence>
<gene>
    <name evidence="4" type="ORF">HSB1_19420</name>
</gene>
<evidence type="ECO:0000256" key="2">
    <source>
        <dbReference type="ARBA" id="ARBA00023002"/>
    </source>
</evidence>
<reference evidence="4 5" key="1">
    <citation type="journal article" date="2012" name="J. Bacteriol.">
        <title>Draft Genome Sequence of the Extremely Halophilic Archaeon Halogranum salarium B-1T.</title>
        <authorList>
            <person name="Kim K.K."/>
            <person name="Lee K.C."/>
            <person name="Lee J.S."/>
        </authorList>
    </citation>
    <scope>NUCLEOTIDE SEQUENCE [LARGE SCALE GENOMIC DNA]</scope>
    <source>
        <strain evidence="4 5">B-1</strain>
    </source>
</reference>
<dbReference type="InterPro" id="IPR051911">
    <property type="entry name" value="SDR_oxidoreductase"/>
</dbReference>
<dbReference type="PANTHER" id="PTHR43976:SF16">
    <property type="entry name" value="SHORT-CHAIN DEHYDROGENASE_REDUCTASE FAMILY PROTEIN"/>
    <property type="match status" value="1"/>
</dbReference>
<evidence type="ECO:0000256" key="1">
    <source>
        <dbReference type="ARBA" id="ARBA00006484"/>
    </source>
</evidence>
<evidence type="ECO:0000256" key="3">
    <source>
        <dbReference type="RuleBase" id="RU000363"/>
    </source>
</evidence>
<organism evidence="4 5">
    <name type="scientific">Halogranum salarium B-1</name>
    <dbReference type="NCBI Taxonomy" id="1210908"/>
    <lineage>
        <taxon>Archaea</taxon>
        <taxon>Methanobacteriati</taxon>
        <taxon>Methanobacteriota</taxon>
        <taxon>Stenosarchaea group</taxon>
        <taxon>Halobacteria</taxon>
        <taxon>Halobacteriales</taxon>
        <taxon>Haloferacaceae</taxon>
    </lineage>
</organism>
<dbReference type="EMBL" id="ALJD01000004">
    <property type="protein sequence ID" value="EJN59784.1"/>
    <property type="molecule type" value="Genomic_DNA"/>
</dbReference>
<name>J3JG32_9EURY</name>
<dbReference type="SUPFAM" id="SSF51735">
    <property type="entry name" value="NAD(P)-binding Rossmann-fold domains"/>
    <property type="match status" value="1"/>
</dbReference>
<dbReference type="eggNOG" id="arCOG01259">
    <property type="taxonomic scope" value="Archaea"/>
</dbReference>
<accession>J3JG32</accession>
<comment type="similarity">
    <text evidence="1 3">Belongs to the short-chain dehydrogenases/reductases (SDR) family.</text>
</comment>
<dbReference type="InterPro" id="IPR020904">
    <property type="entry name" value="Sc_DH/Rdtase_CS"/>
</dbReference>
<comment type="caution">
    <text evidence="4">The sequence shown here is derived from an EMBL/GenBank/DDBJ whole genome shotgun (WGS) entry which is preliminary data.</text>
</comment>
<dbReference type="Pfam" id="PF00106">
    <property type="entry name" value="adh_short"/>
    <property type="match status" value="1"/>
</dbReference>